<feature type="domain" description="HTH cro/C1-type" evidence="1">
    <location>
        <begin position="7"/>
        <end position="61"/>
    </location>
</feature>
<dbReference type="PROSITE" id="PS50943">
    <property type="entry name" value="HTH_CROC1"/>
    <property type="match status" value="1"/>
</dbReference>
<dbReference type="CDD" id="cd00093">
    <property type="entry name" value="HTH_XRE"/>
    <property type="match status" value="1"/>
</dbReference>
<name>A0ABT4W9B6_9FLAO</name>
<dbReference type="Pfam" id="PF01381">
    <property type="entry name" value="HTH_3"/>
    <property type="match status" value="1"/>
</dbReference>
<protein>
    <submittedName>
        <fullName evidence="2">Helix-turn-helix domain-containing protein</fullName>
    </submittedName>
</protein>
<evidence type="ECO:0000313" key="3">
    <source>
        <dbReference type="Proteomes" id="UP001212170"/>
    </source>
</evidence>
<dbReference type="RefSeq" id="WP_271334954.1">
    <property type="nucleotide sequence ID" value="NZ_JAMZNK010000006.1"/>
</dbReference>
<dbReference type="SMART" id="SM00530">
    <property type="entry name" value="HTH_XRE"/>
    <property type="match status" value="1"/>
</dbReference>
<dbReference type="SUPFAM" id="SSF47413">
    <property type="entry name" value="lambda repressor-like DNA-binding domains"/>
    <property type="match status" value="1"/>
</dbReference>
<dbReference type="InterPro" id="IPR010982">
    <property type="entry name" value="Lambda_DNA-bd_dom_sf"/>
</dbReference>
<gene>
    <name evidence="2" type="ORF">NJT12_05865</name>
</gene>
<dbReference type="Gene3D" id="1.10.260.40">
    <property type="entry name" value="lambda repressor-like DNA-binding domains"/>
    <property type="match status" value="1"/>
</dbReference>
<reference evidence="2 3" key="1">
    <citation type="journal article" date="2023" name="Chemosphere">
        <title>Whole genome analysis of Flavobacterium aziz-sancarii sp. nov., isolated from Ardley Island (Antarctica), revealed a rich resistome and bioremediation potential.</title>
        <authorList>
            <person name="Otur C."/>
            <person name="Okay S."/>
            <person name="Kurt-Kizildogan A."/>
        </authorList>
    </citation>
    <scope>NUCLEOTIDE SEQUENCE [LARGE SCALE GENOMIC DNA]</scope>
    <source>
        <strain evidence="2 3">AC</strain>
    </source>
</reference>
<organism evidence="2 3">
    <name type="scientific">Flavobacterium azizsancarii</name>
    <dbReference type="NCBI Taxonomy" id="2961580"/>
    <lineage>
        <taxon>Bacteria</taxon>
        <taxon>Pseudomonadati</taxon>
        <taxon>Bacteroidota</taxon>
        <taxon>Flavobacteriia</taxon>
        <taxon>Flavobacteriales</taxon>
        <taxon>Flavobacteriaceae</taxon>
        <taxon>Flavobacterium</taxon>
    </lineage>
</organism>
<dbReference type="InterPro" id="IPR001387">
    <property type="entry name" value="Cro/C1-type_HTH"/>
</dbReference>
<keyword evidence="3" id="KW-1185">Reference proteome</keyword>
<sequence>MKLNKRIRALRIEKKLSQSYIAHELSLEQSQYCRREKGEIHFSPDEIVKISKLLDTNIALLFGEETNKSNNLDQESIKYVTVPKLFIDQYELRIKEKDDLIKLLRGESDKI</sequence>
<proteinExistence type="predicted"/>
<comment type="caution">
    <text evidence="2">The sequence shown here is derived from an EMBL/GenBank/DDBJ whole genome shotgun (WGS) entry which is preliminary data.</text>
</comment>
<dbReference type="Proteomes" id="UP001212170">
    <property type="component" value="Unassembled WGS sequence"/>
</dbReference>
<evidence type="ECO:0000313" key="2">
    <source>
        <dbReference type="EMBL" id="MDA6069140.1"/>
    </source>
</evidence>
<dbReference type="EMBL" id="JAMZNK010000006">
    <property type="protein sequence ID" value="MDA6069140.1"/>
    <property type="molecule type" value="Genomic_DNA"/>
</dbReference>
<accession>A0ABT4W9B6</accession>
<evidence type="ECO:0000259" key="1">
    <source>
        <dbReference type="PROSITE" id="PS50943"/>
    </source>
</evidence>